<dbReference type="SUPFAM" id="SSF51735">
    <property type="entry name" value="NAD(P)-binding Rossmann-fold domains"/>
    <property type="match status" value="1"/>
</dbReference>
<dbReference type="PANTHER" id="PTHR14097">
    <property type="entry name" value="OXIDOREDUCTASE HTATIP2"/>
    <property type="match status" value="1"/>
</dbReference>
<keyword evidence="1" id="KW-0521">NADP</keyword>
<organism evidence="8 9">
    <name type="scientific">Bos taurus</name>
    <name type="common">Bovine</name>
    <dbReference type="NCBI Taxonomy" id="9913"/>
    <lineage>
        <taxon>Eukaryota</taxon>
        <taxon>Metazoa</taxon>
        <taxon>Chordata</taxon>
        <taxon>Craniata</taxon>
        <taxon>Vertebrata</taxon>
        <taxon>Euteleostomi</taxon>
        <taxon>Mammalia</taxon>
        <taxon>Eutheria</taxon>
        <taxon>Laurasiatheria</taxon>
        <taxon>Artiodactyla</taxon>
        <taxon>Ruminantia</taxon>
        <taxon>Pecora</taxon>
        <taxon>Bovidae</taxon>
        <taxon>Bovinae</taxon>
        <taxon>Bos</taxon>
    </lineage>
</organism>
<evidence type="ECO:0000256" key="1">
    <source>
        <dbReference type="ARBA" id="ARBA00022857"/>
    </source>
</evidence>
<gene>
    <name evidence="8" type="primary">HTATIP2</name>
</gene>
<dbReference type="Pfam" id="PF13460">
    <property type="entry name" value="NAD_binding_10"/>
    <property type="match status" value="1"/>
</dbReference>
<dbReference type="InterPro" id="IPR016040">
    <property type="entry name" value="NAD(P)-bd_dom"/>
</dbReference>
<dbReference type="CDD" id="cd05250">
    <property type="entry name" value="CC3_like_SDR_a"/>
    <property type="match status" value="1"/>
</dbReference>
<dbReference type="Gene3D" id="3.40.50.720">
    <property type="entry name" value="NAD(P)-binding Rossmann-like Domain"/>
    <property type="match status" value="1"/>
</dbReference>
<dbReference type="PANTHER" id="PTHR14097:SF7">
    <property type="entry name" value="OXIDOREDUCTASE HTATIP2"/>
    <property type="match status" value="1"/>
</dbReference>
<feature type="compositionally biased region" description="Basic and acidic residues" evidence="6">
    <location>
        <begin position="57"/>
        <end position="75"/>
    </location>
</feature>
<evidence type="ECO:0000256" key="6">
    <source>
        <dbReference type="SAM" id="MobiDB-lite"/>
    </source>
</evidence>
<keyword evidence="9" id="KW-1185">Reference proteome</keyword>
<dbReference type="AlphaFoldDB" id="A0AAA9SZM8"/>
<dbReference type="GlyGen" id="A0AAA9SZM8">
    <property type="glycosylation" value="1 site"/>
</dbReference>
<keyword evidence="2" id="KW-0007">Acetylation</keyword>
<keyword evidence="3" id="KW-1015">Disulfide bond</keyword>
<dbReference type="GO" id="GO:0045944">
    <property type="term" value="P:positive regulation of transcription by RNA polymerase II"/>
    <property type="evidence" value="ECO:0007669"/>
    <property type="project" value="Ensembl"/>
</dbReference>
<name>A0AAA9SZM8_BOVIN</name>
<reference evidence="8" key="1">
    <citation type="submission" date="2018-03" db="EMBL/GenBank/DDBJ databases">
        <title>ARS-UCD1.2.</title>
        <authorList>
            <person name="Rosen B.D."/>
            <person name="Bickhart D.M."/>
            <person name="Koren S."/>
            <person name="Schnabel R.D."/>
            <person name="Hall R."/>
            <person name="Zimin A."/>
            <person name="Dreischer C."/>
            <person name="Schultheiss S."/>
            <person name="Schroeder S.G."/>
            <person name="Elsik C.G."/>
            <person name="Couldrey C."/>
            <person name="Liu G.E."/>
            <person name="Van Tassell C.P."/>
            <person name="Phillippy A.M."/>
            <person name="Smith T.P.L."/>
            <person name="Medrano J.F."/>
        </authorList>
    </citation>
    <scope>NUCLEOTIDE SEQUENCE [LARGE SCALE GENOMIC DNA]</scope>
    <source>
        <strain evidence="8">Hereford</strain>
    </source>
</reference>
<dbReference type="FunFam" id="3.40.50.720:FF:000271">
    <property type="entry name" value="oxidoreductase HTATIP2 isoform X1"/>
    <property type="match status" value="1"/>
</dbReference>
<feature type="domain" description="NAD(P)-binding" evidence="7">
    <location>
        <begin position="98"/>
        <end position="246"/>
    </location>
</feature>
<dbReference type="Ensembl" id="ENSBTAT00000097780.1">
    <property type="protein sequence ID" value="ENSBTAP00000090878.1"/>
    <property type="gene ID" value="ENSBTAG00000013419.5"/>
</dbReference>
<evidence type="ECO:0000256" key="2">
    <source>
        <dbReference type="ARBA" id="ARBA00022990"/>
    </source>
</evidence>
<evidence type="ECO:0000313" key="8">
    <source>
        <dbReference type="Ensembl" id="ENSBTAP00000090878.1"/>
    </source>
</evidence>
<accession>A0AAA9SZM8</accession>
<dbReference type="Proteomes" id="UP000009136">
    <property type="component" value="Chromosome 29"/>
</dbReference>
<dbReference type="GO" id="GO:0004674">
    <property type="term" value="F:protein serine/threonine kinase activity"/>
    <property type="evidence" value="ECO:0007669"/>
    <property type="project" value="Ensembl"/>
</dbReference>
<evidence type="ECO:0000259" key="7">
    <source>
        <dbReference type="Pfam" id="PF13460"/>
    </source>
</evidence>
<reference evidence="8" key="3">
    <citation type="submission" date="2025-09" db="UniProtKB">
        <authorList>
            <consortium name="Ensembl"/>
        </authorList>
    </citation>
    <scope>IDENTIFICATION</scope>
    <source>
        <strain evidence="8">Hereford</strain>
    </source>
</reference>
<comment type="subunit">
    <text evidence="4">Monomer. Forms homodimers during oxidative stress. Interacts (via N-terminus) with elongation factor EEF1A1 (via middle-region); the interaction is direct and competes with EEF1A1 binding to guanyl-nucleotide exchange factor EEF1B2, thereby inhibiting GDP for GTP exchange and reactivation of EEF1A1. Interacts with nuclear transport receptors XPO4, IPO5/RANBP5, IPO7, IPO9 and KPNB1 as well as GCN1L1/GCN1 and LRPPRC probably through their HEAT repeats. Binds NCOA5/CIA.</text>
</comment>
<dbReference type="InterPro" id="IPR036291">
    <property type="entry name" value="NAD(P)-bd_dom_sf"/>
</dbReference>
<sequence length="315" mass="35036">MQASSAQRVRKNAGERSPEIPDIEVEVSELSTQMGAATCSRRAWAAPSGPTGPHPSGRGEQRYPEVTRKTKSRMAETEALPKLREDFRMQNKSVFILGASGETGRVLLKEILEQGLFSKVTLIGRRKLTLDEEAYKNVNQEVVDFEKLDDYASAFQGHDVGFCCLGTTRKKAGAEGFVRVDRDYVLKSAELAKSGGCKHFNLLSSKGADKSSNFLYLQVKGEVEARVEELKFDRYSIFRPGVLLCDRQESRPGEWLVRKFFGSLPESWASGHSVPVITVVRAMLNNVVRPSDKKKELLDNKAIHDLGKADDSLKP</sequence>
<reference evidence="8" key="2">
    <citation type="submission" date="2025-08" db="UniProtKB">
        <authorList>
            <consortium name="Ensembl"/>
        </authorList>
    </citation>
    <scope>IDENTIFICATION</scope>
    <source>
        <strain evidence="8">Hereford</strain>
    </source>
</reference>
<protein>
    <recommendedName>
        <fullName evidence="5">Protein HTATIP2</fullName>
    </recommendedName>
</protein>
<evidence type="ECO:0000313" key="9">
    <source>
        <dbReference type="Proteomes" id="UP000009136"/>
    </source>
</evidence>
<evidence type="ECO:0000256" key="4">
    <source>
        <dbReference type="ARBA" id="ARBA00093483"/>
    </source>
</evidence>
<evidence type="ECO:0000256" key="3">
    <source>
        <dbReference type="ARBA" id="ARBA00023157"/>
    </source>
</evidence>
<dbReference type="GO" id="GO:0043068">
    <property type="term" value="P:positive regulation of programmed cell death"/>
    <property type="evidence" value="ECO:0007669"/>
    <property type="project" value="Ensembl"/>
</dbReference>
<dbReference type="GeneTree" id="ENSGT00390000008184"/>
<feature type="region of interest" description="Disordered" evidence="6">
    <location>
        <begin position="1"/>
        <end position="75"/>
    </location>
</feature>
<dbReference type="GO" id="GO:0005829">
    <property type="term" value="C:cytosol"/>
    <property type="evidence" value="ECO:0007669"/>
    <property type="project" value="Ensembl"/>
</dbReference>
<evidence type="ECO:0000256" key="5">
    <source>
        <dbReference type="ARBA" id="ARBA00093604"/>
    </source>
</evidence>
<proteinExistence type="predicted"/>